<evidence type="ECO:0000313" key="2">
    <source>
        <dbReference type="EMBL" id="TSH97973.1"/>
    </source>
</evidence>
<dbReference type="Pfam" id="PF09361">
    <property type="entry name" value="Phasin_2"/>
    <property type="match status" value="1"/>
</dbReference>
<dbReference type="AlphaFoldDB" id="A0A556AYE7"/>
<dbReference type="EMBL" id="VLTJ01000007">
    <property type="protein sequence ID" value="TSH97973.1"/>
    <property type="molecule type" value="Genomic_DNA"/>
</dbReference>
<sequence length="144" mass="15169">MPMKSSLPPVALYQANIDLTRELVDACRQNGEDWLQLTQRMLSGSLSEPAREADALAHAPDPSAFAAVAATGACQQWDRACADVQTLMEMSMANQTAFAAAVGRAVGEWQRQVSAVVGAAVVDGSVAEAPPPRASRTASRKVDS</sequence>
<name>A0A556AYE7_9BURK</name>
<proteinExistence type="predicted"/>
<evidence type="ECO:0000259" key="1">
    <source>
        <dbReference type="Pfam" id="PF09361"/>
    </source>
</evidence>
<feature type="domain" description="Phasin" evidence="1">
    <location>
        <begin position="11"/>
        <end position="102"/>
    </location>
</feature>
<reference evidence="2 3" key="1">
    <citation type="submission" date="2019-07" db="EMBL/GenBank/DDBJ databases">
        <title>Qingshengfaniella alkalisoli gen. nov., sp. nov., isolated from saline soil.</title>
        <authorList>
            <person name="Xu L."/>
            <person name="Huang X.-X."/>
            <person name="Sun J.-Q."/>
        </authorList>
    </citation>
    <scope>NUCLEOTIDE SEQUENCE [LARGE SCALE GENOMIC DNA]</scope>
    <source>
        <strain evidence="2 3">DSM 27279</strain>
    </source>
</reference>
<accession>A0A556AYE7</accession>
<evidence type="ECO:0000313" key="3">
    <source>
        <dbReference type="Proteomes" id="UP000318405"/>
    </source>
</evidence>
<comment type="caution">
    <text evidence="2">The sequence shown here is derived from an EMBL/GenBank/DDBJ whole genome shotgun (WGS) entry which is preliminary data.</text>
</comment>
<protein>
    <recommendedName>
        <fullName evidence="1">Phasin domain-containing protein</fullName>
    </recommendedName>
</protein>
<organism evidence="2 3">
    <name type="scientific">Verticiella sediminum</name>
    <dbReference type="NCBI Taxonomy" id="1247510"/>
    <lineage>
        <taxon>Bacteria</taxon>
        <taxon>Pseudomonadati</taxon>
        <taxon>Pseudomonadota</taxon>
        <taxon>Betaproteobacteria</taxon>
        <taxon>Burkholderiales</taxon>
        <taxon>Alcaligenaceae</taxon>
        <taxon>Verticiella</taxon>
    </lineage>
</organism>
<dbReference type="InterPro" id="IPR018968">
    <property type="entry name" value="Phasin"/>
</dbReference>
<dbReference type="Proteomes" id="UP000318405">
    <property type="component" value="Unassembled WGS sequence"/>
</dbReference>
<gene>
    <name evidence="2" type="ORF">FOZ76_04070</name>
</gene>
<keyword evidence="3" id="KW-1185">Reference proteome</keyword>